<evidence type="ECO:0000313" key="2">
    <source>
        <dbReference type="EMBL" id="KXT10653.1"/>
    </source>
</evidence>
<feature type="compositionally biased region" description="Polar residues" evidence="1">
    <location>
        <begin position="77"/>
        <end position="91"/>
    </location>
</feature>
<dbReference type="EMBL" id="LFZO01000246">
    <property type="protein sequence ID" value="KXT10653.1"/>
    <property type="molecule type" value="Genomic_DNA"/>
</dbReference>
<evidence type="ECO:0000313" key="3">
    <source>
        <dbReference type="Proteomes" id="UP000073492"/>
    </source>
</evidence>
<organism evidence="2 3">
    <name type="scientific">Pseudocercospora musae</name>
    <dbReference type="NCBI Taxonomy" id="113226"/>
    <lineage>
        <taxon>Eukaryota</taxon>
        <taxon>Fungi</taxon>
        <taxon>Dikarya</taxon>
        <taxon>Ascomycota</taxon>
        <taxon>Pezizomycotina</taxon>
        <taxon>Dothideomycetes</taxon>
        <taxon>Dothideomycetidae</taxon>
        <taxon>Mycosphaerellales</taxon>
        <taxon>Mycosphaerellaceae</taxon>
        <taxon>Pseudocercospora</taxon>
    </lineage>
</organism>
<comment type="caution">
    <text evidence="2">The sequence shown here is derived from an EMBL/GenBank/DDBJ whole genome shotgun (WGS) entry which is preliminary data.</text>
</comment>
<name>A0A139I7D6_9PEZI</name>
<gene>
    <name evidence="2" type="ORF">AC579_6338</name>
</gene>
<dbReference type="OrthoDB" id="10408960at2759"/>
<evidence type="ECO:0000256" key="1">
    <source>
        <dbReference type="SAM" id="MobiDB-lite"/>
    </source>
</evidence>
<protein>
    <submittedName>
        <fullName evidence="2">Uncharacterized protein</fullName>
    </submittedName>
</protein>
<feature type="region of interest" description="Disordered" evidence="1">
    <location>
        <begin position="74"/>
        <end position="100"/>
    </location>
</feature>
<sequence>MPSGSQYPLLLHTYSRNVSMKVDQANQNNSANTADVPNVLRVKVGDHFSTKQPVYDLGSASGGHDCANYASIYPGNATDTTANRQGPNQLPKNERSKGDPFFFEGRVSDARLAELSLTRVPTSRSLLGTEELPTRRG</sequence>
<dbReference type="AlphaFoldDB" id="A0A139I7D6"/>
<reference evidence="2 3" key="1">
    <citation type="submission" date="2015-07" db="EMBL/GenBank/DDBJ databases">
        <title>Comparative genomics of the Sigatoka disease complex on banana suggests a link between parallel evolutionary changes in Pseudocercospora fijiensis and Pseudocercospora eumusae and increased virulence on the banana host.</title>
        <authorList>
            <person name="Chang T.-C."/>
            <person name="Salvucci A."/>
            <person name="Crous P.W."/>
            <person name="Stergiopoulos I."/>
        </authorList>
    </citation>
    <scope>NUCLEOTIDE SEQUENCE [LARGE SCALE GENOMIC DNA]</scope>
    <source>
        <strain evidence="2 3">CBS 116634</strain>
    </source>
</reference>
<keyword evidence="3" id="KW-1185">Reference proteome</keyword>
<proteinExistence type="predicted"/>
<dbReference type="Proteomes" id="UP000073492">
    <property type="component" value="Unassembled WGS sequence"/>
</dbReference>
<accession>A0A139I7D6</accession>